<accession>A0ABS4HFB6</accession>
<dbReference type="RefSeq" id="WP_209481120.1">
    <property type="nucleotide sequence ID" value="NZ_JAGGKK010000014.1"/>
</dbReference>
<organism evidence="2 3">
    <name type="scientific">Virgibacillus litoralis</name>
    <dbReference type="NCBI Taxonomy" id="578221"/>
    <lineage>
        <taxon>Bacteria</taxon>
        <taxon>Bacillati</taxon>
        <taxon>Bacillota</taxon>
        <taxon>Bacilli</taxon>
        <taxon>Bacillales</taxon>
        <taxon>Bacillaceae</taxon>
        <taxon>Virgibacillus</taxon>
    </lineage>
</organism>
<name>A0ABS4HFB6_9BACI</name>
<sequence>MDLEKKRLYFQMVIGNMGVLLLGLAMLRYLSEFHDSLGQGLVLFGLIFVLIYMRFLEDKAGVTRKESNLSKIILVTIFLIAPFLL</sequence>
<proteinExistence type="predicted"/>
<feature type="transmembrane region" description="Helical" evidence="1">
    <location>
        <begin position="37"/>
        <end position="56"/>
    </location>
</feature>
<dbReference type="EMBL" id="JAGGKK010000014">
    <property type="protein sequence ID" value="MBP1949630.1"/>
    <property type="molecule type" value="Genomic_DNA"/>
</dbReference>
<evidence type="ECO:0000256" key="1">
    <source>
        <dbReference type="SAM" id="Phobius"/>
    </source>
</evidence>
<feature type="transmembrane region" description="Helical" evidence="1">
    <location>
        <begin position="12"/>
        <end position="31"/>
    </location>
</feature>
<keyword evidence="1" id="KW-0472">Membrane</keyword>
<dbReference type="Proteomes" id="UP001519328">
    <property type="component" value="Unassembled WGS sequence"/>
</dbReference>
<keyword evidence="3" id="KW-1185">Reference proteome</keyword>
<comment type="caution">
    <text evidence="2">The sequence shown here is derived from an EMBL/GenBank/DDBJ whole genome shotgun (WGS) entry which is preliminary data.</text>
</comment>
<feature type="transmembrane region" description="Helical" evidence="1">
    <location>
        <begin position="68"/>
        <end position="84"/>
    </location>
</feature>
<evidence type="ECO:0000313" key="2">
    <source>
        <dbReference type="EMBL" id="MBP1949630.1"/>
    </source>
</evidence>
<keyword evidence="1" id="KW-0812">Transmembrane</keyword>
<keyword evidence="1" id="KW-1133">Transmembrane helix</keyword>
<protein>
    <submittedName>
        <fullName evidence="2">Uncharacterized protein</fullName>
    </submittedName>
</protein>
<gene>
    <name evidence="2" type="ORF">J2Z82_002570</name>
</gene>
<reference evidence="2 3" key="1">
    <citation type="submission" date="2021-03" db="EMBL/GenBank/DDBJ databases">
        <title>Genomic Encyclopedia of Type Strains, Phase IV (KMG-IV): sequencing the most valuable type-strain genomes for metagenomic binning, comparative biology and taxonomic classification.</title>
        <authorList>
            <person name="Goeker M."/>
        </authorList>
    </citation>
    <scope>NUCLEOTIDE SEQUENCE [LARGE SCALE GENOMIC DNA]</scope>
    <source>
        <strain evidence="2 3">DSM 21085</strain>
    </source>
</reference>
<evidence type="ECO:0000313" key="3">
    <source>
        <dbReference type="Proteomes" id="UP001519328"/>
    </source>
</evidence>